<dbReference type="GO" id="GO:0006040">
    <property type="term" value="P:amino sugar metabolic process"/>
    <property type="evidence" value="ECO:0007669"/>
    <property type="project" value="InterPro"/>
</dbReference>
<comment type="caution">
    <text evidence="1">The sequence shown here is derived from an EMBL/GenBank/DDBJ whole genome shotgun (WGS) entry which is preliminary data.</text>
</comment>
<keyword evidence="1" id="KW-0418">Kinase</keyword>
<dbReference type="InterPro" id="IPR043129">
    <property type="entry name" value="ATPase_NBD"/>
</dbReference>
<dbReference type="AlphaFoldDB" id="A0AAW9S2V9"/>
<dbReference type="Pfam" id="PF03702">
    <property type="entry name" value="AnmK"/>
    <property type="match status" value="1"/>
</dbReference>
<keyword evidence="1" id="KW-0808">Transferase</keyword>
<gene>
    <name evidence="1" type="ORF">AAG747_02445</name>
</gene>
<organism evidence="1 2">
    <name type="scientific">Rapidithrix thailandica</name>
    <dbReference type="NCBI Taxonomy" id="413964"/>
    <lineage>
        <taxon>Bacteria</taxon>
        <taxon>Pseudomonadati</taxon>
        <taxon>Bacteroidota</taxon>
        <taxon>Cytophagia</taxon>
        <taxon>Cytophagales</taxon>
        <taxon>Flammeovirgaceae</taxon>
        <taxon>Rapidithrix</taxon>
    </lineage>
</organism>
<dbReference type="GO" id="GO:0016773">
    <property type="term" value="F:phosphotransferase activity, alcohol group as acceptor"/>
    <property type="evidence" value="ECO:0007669"/>
    <property type="project" value="InterPro"/>
</dbReference>
<dbReference type="Gene3D" id="3.30.420.40">
    <property type="match status" value="2"/>
</dbReference>
<evidence type="ECO:0000313" key="2">
    <source>
        <dbReference type="Proteomes" id="UP001403385"/>
    </source>
</evidence>
<dbReference type="EMBL" id="JBDKWZ010000001">
    <property type="protein sequence ID" value="MEN7546750.1"/>
    <property type="molecule type" value="Genomic_DNA"/>
</dbReference>
<keyword evidence="2" id="KW-1185">Reference proteome</keyword>
<dbReference type="PANTHER" id="PTHR30605">
    <property type="entry name" value="ANHYDRO-N-ACETYLMURAMIC ACID KINASE"/>
    <property type="match status" value="1"/>
</dbReference>
<accession>A0AAW9S2V9</accession>
<dbReference type="PANTHER" id="PTHR30605:SF0">
    <property type="entry name" value="ANHYDRO-N-ACETYLMURAMIC ACID KINASE"/>
    <property type="match status" value="1"/>
</dbReference>
<sequence length="360" mass="40571">MEKINVIGVMSGTSLDGLDMAYCNFWKEYDQWHFELLHTQEIPYEASWQQRLAHVEKQSALDLAQTDVDLGKWMGEQVHQFMQQYQLQPHFIASHGHTIFHQPEKGLTYQIGSGAHMAAICNSPVVNDFRTMDVALGGQGAPLVPIGDQLLFPEYNYCLNLGGIANISAKIADQQIAFDISPCNQVLNTLAEQSGKMYDKNGELASTGQFVPSLFDELNKLDYYQLPFPKSLGKEWVVAQVYPLLTQYTQLRTVDILCTFCHHIAFQIQQSIEQMQLNKNIQGQMLVTGGGAFNSFLLQQIQEYCKEVKVIVPSQSIIAFKEALIFAFLGVLRWHQAPNCLRSVTGARHNNCGGAIYWTK</sequence>
<dbReference type="GO" id="GO:0016301">
    <property type="term" value="F:kinase activity"/>
    <property type="evidence" value="ECO:0007669"/>
    <property type="project" value="UniProtKB-KW"/>
</dbReference>
<name>A0AAW9S2V9_9BACT</name>
<dbReference type="InterPro" id="IPR005338">
    <property type="entry name" value="Anhydro_N_Ac-Mur_kinase"/>
</dbReference>
<evidence type="ECO:0000313" key="1">
    <source>
        <dbReference type="EMBL" id="MEN7546750.1"/>
    </source>
</evidence>
<proteinExistence type="predicted"/>
<dbReference type="GO" id="GO:0005524">
    <property type="term" value="F:ATP binding"/>
    <property type="evidence" value="ECO:0007669"/>
    <property type="project" value="InterPro"/>
</dbReference>
<dbReference type="GO" id="GO:0009254">
    <property type="term" value="P:peptidoglycan turnover"/>
    <property type="evidence" value="ECO:0007669"/>
    <property type="project" value="InterPro"/>
</dbReference>
<protein>
    <submittedName>
        <fullName evidence="1">Anhydro-N-acetylmuramic acid kinase</fullName>
        <ecNumber evidence="1">2.7.1.170</ecNumber>
    </submittedName>
</protein>
<dbReference type="RefSeq" id="WP_346819532.1">
    <property type="nucleotide sequence ID" value="NZ_JBDKWZ010000001.1"/>
</dbReference>
<dbReference type="EC" id="2.7.1.170" evidence="1"/>
<dbReference type="NCBIfam" id="NF007144">
    <property type="entry name" value="PRK09585.2-3"/>
    <property type="match status" value="1"/>
</dbReference>
<dbReference type="SUPFAM" id="SSF53067">
    <property type="entry name" value="Actin-like ATPase domain"/>
    <property type="match status" value="1"/>
</dbReference>
<reference evidence="1 2" key="1">
    <citation type="submission" date="2024-04" db="EMBL/GenBank/DDBJ databases">
        <title>Novel genus in family Flammeovirgaceae.</title>
        <authorList>
            <person name="Nguyen T.H."/>
            <person name="Vuong T.Q."/>
            <person name="Le H."/>
            <person name="Kim S.-G."/>
        </authorList>
    </citation>
    <scope>NUCLEOTIDE SEQUENCE [LARGE SCALE GENOMIC DNA]</scope>
    <source>
        <strain evidence="1 2">JCM 23209</strain>
    </source>
</reference>
<dbReference type="Proteomes" id="UP001403385">
    <property type="component" value="Unassembled WGS sequence"/>
</dbReference>